<name>A0A163AXG6_9FLAO</name>
<keyword evidence="1" id="KW-1133">Transmembrane helix</keyword>
<proteinExistence type="predicted"/>
<sequence>MKEKGRFLKKYRGNECLNCGVPLDIVDRYCNHCGQINTNKRLSLKDFFNEFFASIFSYDSRLRHTILALLFKPGKISKEYIEGKRVKYANPFRFYLSVSIIFFIINGLFIDFDGFRTEIEDQVTEGKKTFEEIKEAVPIDSIRQEIRKTEDLSEEDLALINKKLLDIEGLSSLSAKKTESKKATYYSQEEINNMNIFEKGYKLFPMYEDYHDRTGEKSAHRALADLKHEKSRLNRYIYHRVLKTNEIEENYGQEFFEFIFNKLPFIIFFFLPFFALSIWLLYIRRSFNYMEHLIFTFHTQTMFFIIIGFSILISKIANLNAFFGVAMLAFLFYLYKAMRKFYNQGRAKTIVKFLLVNVLFFILATLGSVLTIVGSIFIF</sequence>
<keyword evidence="1" id="KW-0472">Membrane</keyword>
<dbReference type="AlphaFoldDB" id="A0A163AXG6"/>
<comment type="caution">
    <text evidence="2">The sequence shown here is derived from an EMBL/GenBank/DDBJ whole genome shotgun (WGS) entry which is preliminary data.</text>
</comment>
<evidence type="ECO:0000313" key="3">
    <source>
        <dbReference type="Proteomes" id="UP000076715"/>
    </source>
</evidence>
<accession>A0A163AXG6</accession>
<dbReference type="SUPFAM" id="SSF103473">
    <property type="entry name" value="MFS general substrate transporter"/>
    <property type="match status" value="1"/>
</dbReference>
<organism evidence="2 3">
    <name type="scientific">Aquimarina aggregata</name>
    <dbReference type="NCBI Taxonomy" id="1642818"/>
    <lineage>
        <taxon>Bacteria</taxon>
        <taxon>Pseudomonadati</taxon>
        <taxon>Bacteroidota</taxon>
        <taxon>Flavobacteriia</taxon>
        <taxon>Flavobacteriales</taxon>
        <taxon>Flavobacteriaceae</taxon>
        <taxon>Aquimarina</taxon>
    </lineage>
</organism>
<feature type="transmembrane region" description="Helical" evidence="1">
    <location>
        <begin position="350"/>
        <end position="378"/>
    </location>
</feature>
<protein>
    <recommendedName>
        <fullName evidence="4">DUF3667 domain-containing protein</fullName>
    </recommendedName>
</protein>
<dbReference type="RefSeq" id="WP_066313565.1">
    <property type="nucleotide sequence ID" value="NZ_LQRT01000011.1"/>
</dbReference>
<evidence type="ECO:0008006" key="4">
    <source>
        <dbReference type="Google" id="ProtNLM"/>
    </source>
</evidence>
<feature type="transmembrane region" description="Helical" evidence="1">
    <location>
        <begin position="319"/>
        <end position="338"/>
    </location>
</feature>
<feature type="transmembrane region" description="Helical" evidence="1">
    <location>
        <begin position="92"/>
        <end position="110"/>
    </location>
</feature>
<feature type="transmembrane region" description="Helical" evidence="1">
    <location>
        <begin position="263"/>
        <end position="282"/>
    </location>
</feature>
<gene>
    <name evidence="2" type="ORF">AWE51_24675</name>
</gene>
<evidence type="ECO:0000256" key="1">
    <source>
        <dbReference type="SAM" id="Phobius"/>
    </source>
</evidence>
<dbReference type="STRING" id="1642818.AWE51_24675"/>
<dbReference type="EMBL" id="LQRT01000011">
    <property type="protein sequence ID" value="KZS40871.1"/>
    <property type="molecule type" value="Genomic_DNA"/>
</dbReference>
<dbReference type="OrthoDB" id="675873at2"/>
<keyword evidence="1" id="KW-0812">Transmembrane</keyword>
<dbReference type="InterPro" id="IPR036259">
    <property type="entry name" value="MFS_trans_sf"/>
</dbReference>
<dbReference type="InterPro" id="IPR022134">
    <property type="entry name" value="DUF3667"/>
</dbReference>
<feature type="transmembrane region" description="Helical" evidence="1">
    <location>
        <begin position="294"/>
        <end position="313"/>
    </location>
</feature>
<dbReference type="Proteomes" id="UP000076715">
    <property type="component" value="Unassembled WGS sequence"/>
</dbReference>
<reference evidence="2 3" key="1">
    <citation type="submission" date="2016-01" db="EMBL/GenBank/DDBJ databases">
        <title>The draft genome sequence of Aquimarina sp. RZW4-3-2.</title>
        <authorList>
            <person name="Wang Y."/>
        </authorList>
    </citation>
    <scope>NUCLEOTIDE SEQUENCE [LARGE SCALE GENOMIC DNA]</scope>
    <source>
        <strain evidence="2 3">RZW4-3-2</strain>
    </source>
</reference>
<keyword evidence="3" id="KW-1185">Reference proteome</keyword>
<dbReference type="Pfam" id="PF12412">
    <property type="entry name" value="DUF3667"/>
    <property type="match status" value="1"/>
</dbReference>
<evidence type="ECO:0000313" key="2">
    <source>
        <dbReference type="EMBL" id="KZS40871.1"/>
    </source>
</evidence>